<dbReference type="Proteomes" id="UP001244297">
    <property type="component" value="Unassembled WGS sequence"/>
</dbReference>
<dbReference type="EMBL" id="JAUFPT010000114">
    <property type="protein sequence ID" value="MDN3574728.1"/>
    <property type="molecule type" value="Genomic_DNA"/>
</dbReference>
<dbReference type="Gene3D" id="1.10.10.60">
    <property type="entry name" value="Homeodomain-like"/>
    <property type="match status" value="1"/>
</dbReference>
<dbReference type="SMART" id="SM00342">
    <property type="entry name" value="HTH_ARAC"/>
    <property type="match status" value="1"/>
</dbReference>
<keyword evidence="1" id="KW-0805">Transcription regulation</keyword>
<dbReference type="SUPFAM" id="SSF46689">
    <property type="entry name" value="Homeodomain-like"/>
    <property type="match status" value="1"/>
</dbReference>
<evidence type="ECO:0000256" key="3">
    <source>
        <dbReference type="ARBA" id="ARBA00023163"/>
    </source>
</evidence>
<name>A0ABT8AY24_9HYPH</name>
<dbReference type="InterPro" id="IPR050204">
    <property type="entry name" value="AraC_XylS_family_regulators"/>
</dbReference>
<dbReference type="PRINTS" id="PR00032">
    <property type="entry name" value="HTHARAC"/>
</dbReference>
<accession>A0ABT8AY24</accession>
<organism evidence="5 6">
    <name type="scientific">Methylobacterium longum</name>
    <dbReference type="NCBI Taxonomy" id="767694"/>
    <lineage>
        <taxon>Bacteria</taxon>
        <taxon>Pseudomonadati</taxon>
        <taxon>Pseudomonadota</taxon>
        <taxon>Alphaproteobacteria</taxon>
        <taxon>Hyphomicrobiales</taxon>
        <taxon>Methylobacteriaceae</taxon>
        <taxon>Methylobacterium</taxon>
    </lineage>
</organism>
<dbReference type="PROSITE" id="PS01124">
    <property type="entry name" value="HTH_ARAC_FAMILY_2"/>
    <property type="match status" value="1"/>
</dbReference>
<dbReference type="PANTHER" id="PTHR46796:SF6">
    <property type="entry name" value="ARAC SUBFAMILY"/>
    <property type="match status" value="1"/>
</dbReference>
<evidence type="ECO:0000256" key="1">
    <source>
        <dbReference type="ARBA" id="ARBA00023015"/>
    </source>
</evidence>
<keyword evidence="2" id="KW-0238">DNA-binding</keyword>
<comment type="caution">
    <text evidence="5">The sequence shown here is derived from an EMBL/GenBank/DDBJ whole genome shotgun (WGS) entry which is preliminary data.</text>
</comment>
<keyword evidence="6" id="KW-1185">Reference proteome</keyword>
<sequence length="318" mass="34675">MSSPAIVPSLVESTQHIEPQRAFEYWRCTALARFGEIARPHPRERFAARRLTVASAHWLLTHTISSPVGVTVRSRHIDRNARDMVVIGLAVDGIGYQEQRGRGAQLHAGDVSFLSRAQPLVAGTQSNYEEIRLVVPRETFEARVGRADALLGRSIGAQAGGAEFGPRLRAIARSVAWMTEEEAQAAVDGALHLLGCLVGDPADRAGAKVSQGAVRSLAHAHIARRMHDPALNPSDIPVALGISRSSLYRAFADSDGIAAAIRDARLDLARRRLETPRDDKLKIATIAYACGFTDVPTFNRGFRKRFGLSPRDLRAERA</sequence>
<evidence type="ECO:0000313" key="6">
    <source>
        <dbReference type="Proteomes" id="UP001244297"/>
    </source>
</evidence>
<dbReference type="Pfam" id="PF12833">
    <property type="entry name" value="HTH_18"/>
    <property type="match status" value="1"/>
</dbReference>
<dbReference type="RefSeq" id="WP_238290902.1">
    <property type="nucleotide sequence ID" value="NZ_BPQS01000029.1"/>
</dbReference>
<dbReference type="PANTHER" id="PTHR46796">
    <property type="entry name" value="HTH-TYPE TRANSCRIPTIONAL ACTIVATOR RHAS-RELATED"/>
    <property type="match status" value="1"/>
</dbReference>
<evidence type="ECO:0000313" key="5">
    <source>
        <dbReference type="EMBL" id="MDN3574728.1"/>
    </source>
</evidence>
<proteinExistence type="predicted"/>
<dbReference type="InterPro" id="IPR020449">
    <property type="entry name" value="Tscrpt_reg_AraC-type_HTH"/>
</dbReference>
<evidence type="ECO:0000256" key="2">
    <source>
        <dbReference type="ARBA" id="ARBA00023125"/>
    </source>
</evidence>
<reference evidence="6" key="1">
    <citation type="journal article" date="2019" name="Int. J. Syst. Evol. Microbiol.">
        <title>The Global Catalogue of Microorganisms (GCM) 10K type strain sequencing project: providing services to taxonomists for standard genome sequencing and annotation.</title>
        <authorList>
            <consortium name="The Broad Institute Genomics Platform"/>
            <consortium name="The Broad Institute Genome Sequencing Center for Infectious Disease"/>
            <person name="Wu L."/>
            <person name="Ma J."/>
        </authorList>
    </citation>
    <scope>NUCLEOTIDE SEQUENCE [LARGE SCALE GENOMIC DNA]</scope>
    <source>
        <strain evidence="6">CECT 7806</strain>
    </source>
</reference>
<gene>
    <name evidence="5" type="ORF">QWZ18_29555</name>
</gene>
<dbReference type="InterPro" id="IPR018062">
    <property type="entry name" value="HTH_AraC-typ_CS"/>
</dbReference>
<dbReference type="InterPro" id="IPR009057">
    <property type="entry name" value="Homeodomain-like_sf"/>
</dbReference>
<dbReference type="PROSITE" id="PS00041">
    <property type="entry name" value="HTH_ARAC_FAMILY_1"/>
    <property type="match status" value="1"/>
</dbReference>
<feature type="domain" description="HTH araC/xylS-type" evidence="4">
    <location>
        <begin position="212"/>
        <end position="316"/>
    </location>
</feature>
<protein>
    <submittedName>
        <fullName evidence="5">Helix-turn-helix domain-containing protein</fullName>
    </submittedName>
</protein>
<keyword evidence="3" id="KW-0804">Transcription</keyword>
<dbReference type="InterPro" id="IPR018060">
    <property type="entry name" value="HTH_AraC"/>
</dbReference>
<evidence type="ECO:0000259" key="4">
    <source>
        <dbReference type="PROSITE" id="PS01124"/>
    </source>
</evidence>